<evidence type="ECO:0000313" key="8">
    <source>
        <dbReference type="Proteomes" id="UP000799770"/>
    </source>
</evidence>
<accession>A0A6A5Z5D2</accession>
<evidence type="ECO:0000256" key="4">
    <source>
        <dbReference type="ARBA" id="ARBA00023136"/>
    </source>
</evidence>
<comment type="subcellular location">
    <subcellularLocation>
        <location evidence="1">Membrane</location>
        <topology evidence="1">Multi-pass membrane protein</topology>
    </subcellularLocation>
</comment>
<keyword evidence="3 6" id="KW-1133">Transmembrane helix</keyword>
<evidence type="ECO:0000256" key="6">
    <source>
        <dbReference type="SAM" id="Phobius"/>
    </source>
</evidence>
<evidence type="ECO:0000256" key="5">
    <source>
        <dbReference type="SAM" id="MobiDB-lite"/>
    </source>
</evidence>
<protein>
    <recommendedName>
        <fullName evidence="9">Major facilitator superfamily domain-containing protein</fullName>
    </recommendedName>
</protein>
<dbReference type="PANTHER" id="PTHR23502">
    <property type="entry name" value="MAJOR FACILITATOR SUPERFAMILY"/>
    <property type="match status" value="1"/>
</dbReference>
<keyword evidence="4 6" id="KW-0472">Membrane</keyword>
<evidence type="ECO:0000256" key="1">
    <source>
        <dbReference type="ARBA" id="ARBA00004141"/>
    </source>
</evidence>
<feature type="transmembrane region" description="Helical" evidence="6">
    <location>
        <begin position="358"/>
        <end position="376"/>
    </location>
</feature>
<dbReference type="PANTHER" id="PTHR23502:SF23">
    <property type="entry name" value="FLUCONAZOLE RESISTANCE PROTEIN 1"/>
    <property type="match status" value="1"/>
</dbReference>
<dbReference type="EMBL" id="ML977325">
    <property type="protein sequence ID" value="KAF2114326.1"/>
    <property type="molecule type" value="Genomic_DNA"/>
</dbReference>
<keyword evidence="2 6" id="KW-0812">Transmembrane</keyword>
<name>A0A6A5Z5D2_9PLEO</name>
<dbReference type="InterPro" id="IPR036259">
    <property type="entry name" value="MFS_trans_sf"/>
</dbReference>
<dbReference type="GO" id="GO:0015244">
    <property type="term" value="F:fluconazole transmembrane transporter activity"/>
    <property type="evidence" value="ECO:0007669"/>
    <property type="project" value="TreeGrafter"/>
</dbReference>
<evidence type="ECO:0000256" key="2">
    <source>
        <dbReference type="ARBA" id="ARBA00022692"/>
    </source>
</evidence>
<evidence type="ECO:0000313" key="7">
    <source>
        <dbReference type="EMBL" id="KAF2114326.1"/>
    </source>
</evidence>
<dbReference type="GO" id="GO:1990961">
    <property type="term" value="P:xenobiotic detoxification by transmembrane export across the plasma membrane"/>
    <property type="evidence" value="ECO:0007669"/>
    <property type="project" value="TreeGrafter"/>
</dbReference>
<evidence type="ECO:0008006" key="9">
    <source>
        <dbReference type="Google" id="ProtNLM"/>
    </source>
</evidence>
<feature type="transmembrane region" description="Helical" evidence="6">
    <location>
        <begin position="286"/>
        <end position="313"/>
    </location>
</feature>
<dbReference type="SUPFAM" id="SSF103473">
    <property type="entry name" value="MFS general substrate transporter"/>
    <property type="match status" value="1"/>
</dbReference>
<keyword evidence="8" id="KW-1185">Reference proteome</keyword>
<organism evidence="7 8">
    <name type="scientific">Lophiotrema nucula</name>
    <dbReference type="NCBI Taxonomy" id="690887"/>
    <lineage>
        <taxon>Eukaryota</taxon>
        <taxon>Fungi</taxon>
        <taxon>Dikarya</taxon>
        <taxon>Ascomycota</taxon>
        <taxon>Pezizomycotina</taxon>
        <taxon>Dothideomycetes</taxon>
        <taxon>Pleosporomycetidae</taxon>
        <taxon>Pleosporales</taxon>
        <taxon>Lophiotremataceae</taxon>
        <taxon>Lophiotrema</taxon>
    </lineage>
</organism>
<feature type="transmembrane region" description="Helical" evidence="6">
    <location>
        <begin position="261"/>
        <end position="280"/>
    </location>
</feature>
<feature type="transmembrane region" description="Helical" evidence="6">
    <location>
        <begin position="133"/>
        <end position="153"/>
    </location>
</feature>
<sequence>MDFFRETQLGQIARWLTNNRILLYSEEKPGFHIPVPYLGSCTTAATFKEPKQELPEDQKISEASGSEEEISTEKIVERPGSIESTESELLSLRNSAALSRITTRPDMQRILTWYATDDPENPQNWNFWAKSNIVFQMYQYVVVVYMGSAIYSASSSQFMEVFGVTQSVASLGLGLYVFMWELLWASTPSFILFLLFLPETSTPTILYRRAQRLRKLTGNPSLKAESEIAQSNLSPSQMTFIHFYVNPRMRVKGFKGPEQRLIPAVVASFIIPVGLFLFGWTSRPSIHWIVPAIGAALIAGGIVTIINNILFYAALAYPKYSASLFAGNDIVRSTIAFAGIMWSGPLFGNFGVGRGCTLLAGLTVGCIVGIEVLYVYGAKLRVRSKFAI</sequence>
<feature type="compositionally biased region" description="Basic and acidic residues" evidence="5">
    <location>
        <begin position="49"/>
        <end position="60"/>
    </location>
</feature>
<evidence type="ECO:0000256" key="3">
    <source>
        <dbReference type="ARBA" id="ARBA00022989"/>
    </source>
</evidence>
<dbReference type="AlphaFoldDB" id="A0A6A5Z5D2"/>
<reference evidence="7" key="1">
    <citation type="journal article" date="2020" name="Stud. Mycol.">
        <title>101 Dothideomycetes genomes: a test case for predicting lifestyles and emergence of pathogens.</title>
        <authorList>
            <person name="Haridas S."/>
            <person name="Albert R."/>
            <person name="Binder M."/>
            <person name="Bloem J."/>
            <person name="Labutti K."/>
            <person name="Salamov A."/>
            <person name="Andreopoulos B."/>
            <person name="Baker S."/>
            <person name="Barry K."/>
            <person name="Bills G."/>
            <person name="Bluhm B."/>
            <person name="Cannon C."/>
            <person name="Castanera R."/>
            <person name="Culley D."/>
            <person name="Daum C."/>
            <person name="Ezra D."/>
            <person name="Gonzalez J."/>
            <person name="Henrissat B."/>
            <person name="Kuo A."/>
            <person name="Liang C."/>
            <person name="Lipzen A."/>
            <person name="Lutzoni F."/>
            <person name="Magnuson J."/>
            <person name="Mondo S."/>
            <person name="Nolan M."/>
            <person name="Ohm R."/>
            <person name="Pangilinan J."/>
            <person name="Park H.-J."/>
            <person name="Ramirez L."/>
            <person name="Alfaro M."/>
            <person name="Sun H."/>
            <person name="Tritt A."/>
            <person name="Yoshinaga Y."/>
            <person name="Zwiers L.-H."/>
            <person name="Turgeon B."/>
            <person name="Goodwin S."/>
            <person name="Spatafora J."/>
            <person name="Crous P."/>
            <person name="Grigoriev I."/>
        </authorList>
    </citation>
    <scope>NUCLEOTIDE SEQUENCE</scope>
    <source>
        <strain evidence="7">CBS 627.86</strain>
    </source>
</reference>
<dbReference type="GO" id="GO:0005886">
    <property type="term" value="C:plasma membrane"/>
    <property type="evidence" value="ECO:0007669"/>
    <property type="project" value="TreeGrafter"/>
</dbReference>
<dbReference type="Proteomes" id="UP000799770">
    <property type="component" value="Unassembled WGS sequence"/>
</dbReference>
<dbReference type="OrthoDB" id="3357846at2759"/>
<feature type="transmembrane region" description="Helical" evidence="6">
    <location>
        <begin position="334"/>
        <end position="352"/>
    </location>
</feature>
<feature type="region of interest" description="Disordered" evidence="5">
    <location>
        <begin position="49"/>
        <end position="78"/>
    </location>
</feature>
<gene>
    <name evidence="7" type="ORF">BDV96DRAFT_600309</name>
</gene>
<proteinExistence type="predicted"/>
<feature type="transmembrane region" description="Helical" evidence="6">
    <location>
        <begin position="173"/>
        <end position="197"/>
    </location>
</feature>